<evidence type="ECO:0000313" key="2">
    <source>
        <dbReference type="Proteomes" id="UP000029525"/>
    </source>
</evidence>
<dbReference type="EMBL" id="JRNQ01000119">
    <property type="protein sequence ID" value="KGF42163.1"/>
    <property type="molecule type" value="Genomic_DNA"/>
</dbReference>
<evidence type="ECO:0000313" key="1">
    <source>
        <dbReference type="EMBL" id="KGF42163.1"/>
    </source>
</evidence>
<proteinExistence type="predicted"/>
<dbReference type="Proteomes" id="UP000029525">
    <property type="component" value="Unassembled WGS sequence"/>
</dbReference>
<gene>
    <name evidence="1" type="ORF">HMPREF0647_11135</name>
</gene>
<accession>A0A096A598</accession>
<organism evidence="1 2">
    <name type="scientific">Prevotella bivia DNF00320</name>
    <dbReference type="NCBI Taxonomy" id="1401068"/>
    <lineage>
        <taxon>Bacteria</taxon>
        <taxon>Pseudomonadati</taxon>
        <taxon>Bacteroidota</taxon>
        <taxon>Bacteroidia</taxon>
        <taxon>Bacteroidales</taxon>
        <taxon>Prevotellaceae</taxon>
        <taxon>Prevotella</taxon>
    </lineage>
</organism>
<sequence length="97" mass="10915">MQLETKAPAHRSLSVLGKSIKHLVKFPSHVVAYWNHCTVDETNAHALSKTLDAHEGHQVEKYAGHEFHETRVGNGIEEIACQMFLDEKEVIVLEVAE</sequence>
<comment type="caution">
    <text evidence="1">The sequence shown here is derived from an EMBL/GenBank/DDBJ whole genome shotgun (WGS) entry which is preliminary data.</text>
</comment>
<protein>
    <submittedName>
        <fullName evidence="1">Uncharacterized protein</fullName>
    </submittedName>
</protein>
<dbReference type="AlphaFoldDB" id="A0A096A598"/>
<reference evidence="1 2" key="1">
    <citation type="submission" date="2014-07" db="EMBL/GenBank/DDBJ databases">
        <authorList>
            <person name="McCorrison J."/>
            <person name="Sanka R."/>
            <person name="Torralba M."/>
            <person name="Gillis M."/>
            <person name="Haft D.H."/>
            <person name="Methe B."/>
            <person name="Sutton G."/>
            <person name="Nelson K.E."/>
        </authorList>
    </citation>
    <scope>NUCLEOTIDE SEQUENCE [LARGE SCALE GENOMIC DNA]</scope>
    <source>
        <strain evidence="1 2">DNF00320</strain>
    </source>
</reference>
<name>A0A096A598_9BACT</name>